<protein>
    <submittedName>
        <fullName evidence="1">Uncharacterized protein</fullName>
    </submittedName>
</protein>
<reference evidence="2" key="1">
    <citation type="journal article" date="2021" name="Syst. Appl. Microbiol.">
        <title>Roseomonas hellenica sp. nov., isolated from roots of wild-growing Alkanna tinctoria.</title>
        <authorList>
            <person name="Rat A."/>
            <person name="Naranjo H.D."/>
            <person name="Lebbe L."/>
            <person name="Cnockaert M."/>
            <person name="Krigas N."/>
            <person name="Grigoriadou K."/>
            <person name="Maloupa E."/>
            <person name="Willems A."/>
        </authorList>
    </citation>
    <scope>NUCLEOTIDE SEQUENCE [LARGE SCALE GENOMIC DNA]</scope>
    <source>
        <strain evidence="2">LMG 31159</strain>
    </source>
</reference>
<sequence length="96" mass="10233">MSGLRWIEGKDPADEWDYTLDATRWMAEAADTLVSVVVEAAPGDITIGSTATTPEGLATVRLSGGQAGTDYGITFTMTTAAGRTLQRTVQLRVQEL</sequence>
<dbReference type="EMBL" id="JAAEDI010000006">
    <property type="protein sequence ID" value="MBR0649511.1"/>
    <property type="molecule type" value="Genomic_DNA"/>
</dbReference>
<accession>A0ABS5EER0</accession>
<gene>
    <name evidence="1" type="ORF">GXW78_07560</name>
</gene>
<evidence type="ECO:0000313" key="1">
    <source>
        <dbReference type="EMBL" id="MBR0649511.1"/>
    </source>
</evidence>
<dbReference type="Pfam" id="PF23148">
    <property type="entry name" value="Gp77"/>
    <property type="match status" value="1"/>
</dbReference>
<organism evidence="1 2">
    <name type="scientific">Neoroseomonas terrae</name>
    <dbReference type="NCBI Taxonomy" id="424799"/>
    <lineage>
        <taxon>Bacteria</taxon>
        <taxon>Pseudomonadati</taxon>
        <taxon>Pseudomonadota</taxon>
        <taxon>Alphaproteobacteria</taxon>
        <taxon>Acetobacterales</taxon>
        <taxon>Acetobacteraceae</taxon>
        <taxon>Neoroseomonas</taxon>
    </lineage>
</organism>
<dbReference type="InterPro" id="IPR056928">
    <property type="entry name" value="Gp77-like"/>
</dbReference>
<dbReference type="RefSeq" id="WP_211867524.1">
    <property type="nucleotide sequence ID" value="NZ_JAAEDI010000006.1"/>
</dbReference>
<evidence type="ECO:0000313" key="2">
    <source>
        <dbReference type="Proteomes" id="UP000698752"/>
    </source>
</evidence>
<keyword evidence="2" id="KW-1185">Reference proteome</keyword>
<dbReference type="Proteomes" id="UP000698752">
    <property type="component" value="Unassembled WGS sequence"/>
</dbReference>
<proteinExistence type="predicted"/>
<comment type="caution">
    <text evidence="1">The sequence shown here is derived from an EMBL/GenBank/DDBJ whole genome shotgun (WGS) entry which is preliminary data.</text>
</comment>
<name>A0ABS5EER0_9PROT</name>